<keyword evidence="2" id="KW-1185">Reference proteome</keyword>
<reference evidence="1" key="1">
    <citation type="submission" date="2020-04" db="EMBL/GenBank/DDBJ databases">
        <title>A chromosome-scale assembly and high-density genetic map of the yellow drum (Nibea albiflora) genome.</title>
        <authorList>
            <person name="Xu D."/>
            <person name="Zhang W."/>
            <person name="Chen R."/>
            <person name="Tan P."/>
            <person name="Wang L."/>
            <person name="Song H."/>
            <person name="Tian L."/>
            <person name="Zhu Q."/>
            <person name="Wang B."/>
        </authorList>
    </citation>
    <scope>NUCLEOTIDE SEQUENCE</scope>
    <source>
        <strain evidence="1">ZJHYS-2018</strain>
    </source>
</reference>
<protein>
    <submittedName>
        <fullName evidence="1">Uncharacterized protein</fullName>
    </submittedName>
</protein>
<gene>
    <name evidence="1" type="ORF">GBF38_017833</name>
</gene>
<evidence type="ECO:0000313" key="2">
    <source>
        <dbReference type="Proteomes" id="UP000805704"/>
    </source>
</evidence>
<organism evidence="1 2">
    <name type="scientific">Nibea albiflora</name>
    <name type="common">Yellow drum</name>
    <name type="synonym">Corvina albiflora</name>
    <dbReference type="NCBI Taxonomy" id="240163"/>
    <lineage>
        <taxon>Eukaryota</taxon>
        <taxon>Metazoa</taxon>
        <taxon>Chordata</taxon>
        <taxon>Craniata</taxon>
        <taxon>Vertebrata</taxon>
        <taxon>Euteleostomi</taxon>
        <taxon>Actinopterygii</taxon>
        <taxon>Neopterygii</taxon>
        <taxon>Teleostei</taxon>
        <taxon>Neoteleostei</taxon>
        <taxon>Acanthomorphata</taxon>
        <taxon>Eupercaria</taxon>
        <taxon>Sciaenidae</taxon>
        <taxon>Nibea</taxon>
    </lineage>
</organism>
<name>A0ACB7F5R7_NIBAL</name>
<dbReference type="EMBL" id="CM024805">
    <property type="protein sequence ID" value="KAG8009514.1"/>
    <property type="molecule type" value="Genomic_DNA"/>
</dbReference>
<proteinExistence type="predicted"/>
<comment type="caution">
    <text evidence="1">The sequence shown here is derived from an EMBL/GenBank/DDBJ whole genome shotgun (WGS) entry which is preliminary data.</text>
</comment>
<sequence>MERFQTSPFLVKNREHLVIHVGSVCLAVISQLISDIFFTLDGCKPNALFQTSSRNVSETFALEVTMDWWSRYYWIIIDFWSMAWLLYAVFSLCKSDIFGAVTLRWIIPVLSFYMLYMSYSNLSKHEAWLAINPGVFTVTRYLTQNGLAAFAWWTLLNALVDLGIVLKYKGGVPDPLISIMVLILVTFSAFTWFILQTFLLNKYLRHTYTVYATLILGLGAMFTRSYRVNDMGANTVYSGCLMLLMTVMSLAHLVLECFQAETSSKPLATDVYLTSEGCSTVCRPEGNQQTQASEVTTVQRALCEI</sequence>
<evidence type="ECO:0000313" key="1">
    <source>
        <dbReference type="EMBL" id="KAG8009514.1"/>
    </source>
</evidence>
<dbReference type="Proteomes" id="UP000805704">
    <property type="component" value="Chromosome 17"/>
</dbReference>
<accession>A0ACB7F5R7</accession>